<keyword evidence="6" id="KW-0597">Phosphoprotein</keyword>
<evidence type="ECO:0000313" key="10">
    <source>
        <dbReference type="Proteomes" id="UP000322454"/>
    </source>
</evidence>
<dbReference type="GO" id="GO:0003677">
    <property type="term" value="F:DNA binding"/>
    <property type="evidence" value="ECO:0007669"/>
    <property type="project" value="UniProtKB-KW"/>
</dbReference>
<dbReference type="EMBL" id="SHMQ01000004">
    <property type="protein sequence ID" value="RZV40010.1"/>
    <property type="molecule type" value="Genomic_DNA"/>
</dbReference>
<dbReference type="InterPro" id="IPR002078">
    <property type="entry name" value="Sigma_54_int"/>
</dbReference>
<dbReference type="PROSITE" id="PS50045">
    <property type="entry name" value="SIGMA54_INTERACT_4"/>
    <property type="match status" value="1"/>
</dbReference>
<evidence type="ECO:0000256" key="3">
    <source>
        <dbReference type="ARBA" id="ARBA00023015"/>
    </source>
</evidence>
<dbReference type="Gene3D" id="3.40.50.2300">
    <property type="match status" value="1"/>
</dbReference>
<evidence type="ECO:0000256" key="2">
    <source>
        <dbReference type="ARBA" id="ARBA00022840"/>
    </source>
</evidence>
<evidence type="ECO:0000259" key="8">
    <source>
        <dbReference type="PROSITE" id="PS50110"/>
    </source>
</evidence>
<dbReference type="GO" id="GO:0005524">
    <property type="term" value="F:ATP binding"/>
    <property type="evidence" value="ECO:0007669"/>
    <property type="project" value="UniProtKB-KW"/>
</dbReference>
<evidence type="ECO:0000256" key="6">
    <source>
        <dbReference type="PROSITE-ProRule" id="PRU00169"/>
    </source>
</evidence>
<evidence type="ECO:0000256" key="1">
    <source>
        <dbReference type="ARBA" id="ARBA00022741"/>
    </source>
</evidence>
<dbReference type="InterPro" id="IPR003593">
    <property type="entry name" value="AAA+_ATPase"/>
</dbReference>
<sequence>MNNKQRILIVDDEKSILESLAILLSIDGYEIVTAQSGNSALELLKTQVFNLIISDVRMPEVSGMDLIKHVKQKYRESASNYGKIPVILMTAYSDVKIGIEAIKLGAFDYLTKPLDNEDLRIVIKNALDYFSVLDELNDLKKTVFLRGGIIGSSKAINSVLNDLNRVSKGFTTILLTGESGTGKELAARLIYEIYSKNSNDSKKIPFVPVNIAAIPDNLVESELFGYAKGTFTGAETDKTGLIKCADGGILFLDEIGDLPMQVQVKLLRILQEKTYRKLGSNKEESLGVKIIAATNKDLPALISEGKFREDLYYRLNKINILMPPLREHKEDLPELIPYFIKKYSKSIASISQEALAFLTEYDYPGNIRELENIIERACIYCGGSDTEEEPLLNKDKEIVLDCLPDYILEKNKHDGKENLSLQVYKNIPDTNIRKTDDINMDYYMAEIAGIFENLKKRHGKLTLADFIKEVEKYIVADSIKKENSKLEAAKTLGLSLRSLRYILSKCGNGR</sequence>
<keyword evidence="2" id="KW-0067">ATP-binding</keyword>
<dbReference type="InterPro" id="IPR058031">
    <property type="entry name" value="AAA_lid_NorR"/>
</dbReference>
<accession>A0A520XFQ3</accession>
<dbReference type="SUPFAM" id="SSF52540">
    <property type="entry name" value="P-loop containing nucleoside triphosphate hydrolases"/>
    <property type="match status" value="1"/>
</dbReference>
<dbReference type="AlphaFoldDB" id="A0A520XFQ3"/>
<feature type="modified residue" description="4-aspartylphosphate" evidence="6">
    <location>
        <position position="55"/>
    </location>
</feature>
<name>A0A520XFQ3_9DELT</name>
<dbReference type="InterPro" id="IPR025943">
    <property type="entry name" value="Sigma_54_int_dom_ATP-bd_2"/>
</dbReference>
<dbReference type="CDD" id="cd00009">
    <property type="entry name" value="AAA"/>
    <property type="match status" value="1"/>
</dbReference>
<dbReference type="Proteomes" id="UP000322454">
    <property type="component" value="Unassembled WGS sequence"/>
</dbReference>
<dbReference type="Gene3D" id="1.10.8.60">
    <property type="match status" value="1"/>
</dbReference>
<dbReference type="PANTHER" id="PTHR32071">
    <property type="entry name" value="TRANSCRIPTIONAL REGULATORY PROTEIN"/>
    <property type="match status" value="1"/>
</dbReference>
<dbReference type="Pfam" id="PF00072">
    <property type="entry name" value="Response_reg"/>
    <property type="match status" value="1"/>
</dbReference>
<dbReference type="SMART" id="SM00382">
    <property type="entry name" value="AAA"/>
    <property type="match status" value="1"/>
</dbReference>
<dbReference type="PROSITE" id="PS50110">
    <property type="entry name" value="RESPONSE_REGULATORY"/>
    <property type="match status" value="1"/>
</dbReference>
<reference evidence="9 10" key="1">
    <citation type="submission" date="2019-01" db="EMBL/GenBank/DDBJ databases">
        <title>Insights into ecological role of a new deltaproteobacterial order Candidatus Sinidesulfobacterales (Sva0485) by metagenomics and metatranscriptomics.</title>
        <authorList>
            <person name="Tan S."/>
            <person name="Liu J."/>
            <person name="Fang Y."/>
            <person name="Hedlund B."/>
            <person name="Lian Z.-H."/>
            <person name="Huang L.-Y."/>
            <person name="Li J.-T."/>
            <person name="Huang L.-N."/>
            <person name="Li W.-J."/>
            <person name="Jiang H.-C."/>
            <person name="Dong H.-L."/>
            <person name="Shu W.-S."/>
        </authorList>
    </citation>
    <scope>NUCLEOTIDE SEQUENCE [LARGE SCALE GENOMIC DNA]</scope>
    <source>
        <strain evidence="9">AP4</strain>
    </source>
</reference>
<feature type="domain" description="Response regulatory" evidence="8">
    <location>
        <begin position="6"/>
        <end position="127"/>
    </location>
</feature>
<evidence type="ECO:0000256" key="4">
    <source>
        <dbReference type="ARBA" id="ARBA00023125"/>
    </source>
</evidence>
<organism evidence="9 10">
    <name type="scientific">Candidatus Acidulodesulfobacterium acidiphilum</name>
    <dbReference type="NCBI Taxonomy" id="2597224"/>
    <lineage>
        <taxon>Bacteria</taxon>
        <taxon>Deltaproteobacteria</taxon>
        <taxon>Candidatus Acidulodesulfobacterales</taxon>
        <taxon>Candidatus Acidulodesulfobacterium</taxon>
    </lineage>
</organism>
<keyword evidence="4" id="KW-0238">DNA-binding</keyword>
<evidence type="ECO:0000259" key="7">
    <source>
        <dbReference type="PROSITE" id="PS50045"/>
    </source>
</evidence>
<keyword evidence="3" id="KW-0805">Transcription regulation</keyword>
<dbReference type="PROSITE" id="PS00676">
    <property type="entry name" value="SIGMA54_INTERACT_2"/>
    <property type="match status" value="1"/>
</dbReference>
<dbReference type="FunFam" id="3.40.50.300:FF:000006">
    <property type="entry name" value="DNA-binding transcriptional regulator NtrC"/>
    <property type="match status" value="1"/>
</dbReference>
<evidence type="ECO:0000256" key="5">
    <source>
        <dbReference type="ARBA" id="ARBA00023163"/>
    </source>
</evidence>
<dbReference type="InterPro" id="IPR027417">
    <property type="entry name" value="P-loop_NTPase"/>
</dbReference>
<dbReference type="InterPro" id="IPR025944">
    <property type="entry name" value="Sigma_54_int_dom_CS"/>
</dbReference>
<keyword evidence="5" id="KW-0804">Transcription</keyword>
<gene>
    <name evidence="9" type="ORF">EVJ48_02220</name>
</gene>
<feature type="domain" description="Sigma-54 factor interaction" evidence="7">
    <location>
        <begin position="149"/>
        <end position="379"/>
    </location>
</feature>
<dbReference type="PANTHER" id="PTHR32071:SF13">
    <property type="entry name" value="RESPONSE REGULATOR HSFA"/>
    <property type="match status" value="1"/>
</dbReference>
<comment type="caution">
    <text evidence="9">The sequence shown here is derived from an EMBL/GenBank/DDBJ whole genome shotgun (WGS) entry which is preliminary data.</text>
</comment>
<dbReference type="InterPro" id="IPR011006">
    <property type="entry name" value="CheY-like_superfamily"/>
</dbReference>
<dbReference type="InterPro" id="IPR001789">
    <property type="entry name" value="Sig_transdc_resp-reg_receiver"/>
</dbReference>
<dbReference type="SMART" id="SM00448">
    <property type="entry name" value="REC"/>
    <property type="match status" value="1"/>
</dbReference>
<evidence type="ECO:0000313" key="9">
    <source>
        <dbReference type="EMBL" id="RZV40010.1"/>
    </source>
</evidence>
<dbReference type="SUPFAM" id="SSF52172">
    <property type="entry name" value="CheY-like"/>
    <property type="match status" value="1"/>
</dbReference>
<proteinExistence type="predicted"/>
<dbReference type="Gene3D" id="3.40.50.300">
    <property type="entry name" value="P-loop containing nucleotide triphosphate hydrolases"/>
    <property type="match status" value="1"/>
</dbReference>
<dbReference type="Pfam" id="PF25601">
    <property type="entry name" value="AAA_lid_14"/>
    <property type="match status" value="1"/>
</dbReference>
<dbReference type="Pfam" id="PF00158">
    <property type="entry name" value="Sigma54_activat"/>
    <property type="match status" value="1"/>
</dbReference>
<dbReference type="GO" id="GO:0006355">
    <property type="term" value="P:regulation of DNA-templated transcription"/>
    <property type="evidence" value="ECO:0007669"/>
    <property type="project" value="InterPro"/>
</dbReference>
<dbReference type="GO" id="GO:0000160">
    <property type="term" value="P:phosphorelay signal transduction system"/>
    <property type="evidence" value="ECO:0007669"/>
    <property type="project" value="InterPro"/>
</dbReference>
<keyword evidence="1" id="KW-0547">Nucleotide-binding</keyword>
<protein>
    <submittedName>
        <fullName evidence="9">Sigma-54-dependent Fis family transcriptional regulator</fullName>
    </submittedName>
</protein>
<dbReference type="PROSITE" id="PS00688">
    <property type="entry name" value="SIGMA54_INTERACT_3"/>
    <property type="match status" value="1"/>
</dbReference>